<gene>
    <name evidence="1" type="ORF">QCA50_008954</name>
</gene>
<dbReference type="CDD" id="cd23428">
    <property type="entry name" value="beta-trefoil_Ricin_SPI"/>
    <property type="match status" value="1"/>
</dbReference>
<reference evidence="1 2" key="1">
    <citation type="submission" date="2022-09" db="EMBL/GenBank/DDBJ databases">
        <authorList>
            <person name="Palmer J.M."/>
        </authorList>
    </citation>
    <scope>NUCLEOTIDE SEQUENCE [LARGE SCALE GENOMIC DNA]</scope>
    <source>
        <strain evidence="1 2">DSM 7382</strain>
    </source>
</reference>
<dbReference type="Gene3D" id="2.80.10.50">
    <property type="match status" value="1"/>
</dbReference>
<sequence>MSLENGVYIISTKEQGRHVGRFPVEDLSLRPKQLFALPQGIEAPKFIIEKNDKGHKIKAFGAPTGVWNNSLFAFLIELGEAQPEDWVITAQPQHGGNVYTVEKQDRSAGWIHDDSDDHRGFHIDVKPLISTKSLPPQFLPTELFVFTRIDRD</sequence>
<dbReference type="GO" id="GO:0004867">
    <property type="term" value="F:serine-type endopeptidase inhibitor activity"/>
    <property type="evidence" value="ECO:0007669"/>
    <property type="project" value="InterPro"/>
</dbReference>
<name>A0AAW0GDN5_9APHY</name>
<proteinExistence type="predicted"/>
<keyword evidence="2" id="KW-1185">Reference proteome</keyword>
<evidence type="ECO:0000313" key="1">
    <source>
        <dbReference type="EMBL" id="KAK7687736.1"/>
    </source>
</evidence>
<protein>
    <submittedName>
        <fullName evidence="1">Uncharacterized protein</fullName>
    </submittedName>
</protein>
<dbReference type="Proteomes" id="UP001385951">
    <property type="component" value="Unassembled WGS sequence"/>
</dbReference>
<accession>A0AAW0GDN5</accession>
<comment type="caution">
    <text evidence="1">The sequence shown here is derived from an EMBL/GenBank/DDBJ whole genome shotgun (WGS) entry which is preliminary data.</text>
</comment>
<evidence type="ECO:0000313" key="2">
    <source>
        <dbReference type="Proteomes" id="UP001385951"/>
    </source>
</evidence>
<dbReference type="InterPro" id="IPR031755">
    <property type="entry name" value="Inhibitor_I66"/>
</dbReference>
<dbReference type="Pfam" id="PF16850">
    <property type="entry name" value="Inhibitor_I66"/>
    <property type="match status" value="1"/>
</dbReference>
<dbReference type="AlphaFoldDB" id="A0AAW0GDN5"/>
<dbReference type="EMBL" id="JASBNA010000012">
    <property type="protein sequence ID" value="KAK7687736.1"/>
    <property type="molecule type" value="Genomic_DNA"/>
</dbReference>
<organism evidence="1 2">
    <name type="scientific">Cerrena zonata</name>
    <dbReference type="NCBI Taxonomy" id="2478898"/>
    <lineage>
        <taxon>Eukaryota</taxon>
        <taxon>Fungi</taxon>
        <taxon>Dikarya</taxon>
        <taxon>Basidiomycota</taxon>
        <taxon>Agaricomycotina</taxon>
        <taxon>Agaricomycetes</taxon>
        <taxon>Polyporales</taxon>
        <taxon>Cerrenaceae</taxon>
        <taxon>Cerrena</taxon>
    </lineage>
</organism>